<dbReference type="GO" id="GO:0004789">
    <property type="term" value="F:thiamine-phosphate diphosphorylase activity"/>
    <property type="evidence" value="ECO:0007669"/>
    <property type="project" value="TreeGrafter"/>
</dbReference>
<evidence type="ECO:0000259" key="3">
    <source>
        <dbReference type="Pfam" id="PF02581"/>
    </source>
</evidence>
<dbReference type="AlphaFoldDB" id="A0A4U8TK50"/>
<dbReference type="PANTHER" id="PTHR20857">
    <property type="entry name" value="THIAMINE-PHOSPHATE PYROPHOSPHORYLASE"/>
    <property type="match status" value="1"/>
</dbReference>
<dbReference type="InterPro" id="IPR022998">
    <property type="entry name" value="ThiamineP_synth_TenI"/>
</dbReference>
<proteinExistence type="predicted"/>
<organism evidence="4 5">
    <name type="scientific">Helicobacter japonicus</name>
    <dbReference type="NCBI Taxonomy" id="425400"/>
    <lineage>
        <taxon>Bacteria</taxon>
        <taxon>Pseudomonadati</taxon>
        <taxon>Campylobacterota</taxon>
        <taxon>Epsilonproteobacteria</taxon>
        <taxon>Campylobacterales</taxon>
        <taxon>Helicobacteraceae</taxon>
        <taxon>Helicobacter</taxon>
    </lineage>
</organism>
<evidence type="ECO:0000313" key="5">
    <source>
        <dbReference type="Proteomes" id="UP000029707"/>
    </source>
</evidence>
<evidence type="ECO:0000256" key="2">
    <source>
        <dbReference type="ARBA" id="ARBA00022977"/>
    </source>
</evidence>
<reference evidence="4 5" key="1">
    <citation type="journal article" date="2014" name="Genome Announc.">
        <title>Draft genome sequences of eight enterohepatic helicobacter species isolated from both laboratory and wild rodents.</title>
        <authorList>
            <person name="Sheh A."/>
            <person name="Shen Z."/>
            <person name="Fox J.G."/>
        </authorList>
    </citation>
    <scope>NUCLEOTIDE SEQUENCE [LARGE SCALE GENOMIC DNA]</scope>
    <source>
        <strain evidence="4 5">MIT 01-6451</strain>
    </source>
</reference>
<keyword evidence="2" id="KW-0784">Thiamine biosynthesis</keyword>
<dbReference type="Pfam" id="PF02581">
    <property type="entry name" value="TMP-TENI"/>
    <property type="match status" value="1"/>
</dbReference>
<dbReference type="STRING" id="425400.LS65_04535"/>
<dbReference type="PANTHER" id="PTHR20857:SF15">
    <property type="entry name" value="THIAMINE-PHOSPHATE SYNTHASE"/>
    <property type="match status" value="1"/>
</dbReference>
<accession>A0A4U8TK50</accession>
<dbReference type="GO" id="GO:0005737">
    <property type="term" value="C:cytoplasm"/>
    <property type="evidence" value="ECO:0007669"/>
    <property type="project" value="TreeGrafter"/>
</dbReference>
<dbReference type="EMBL" id="JRMQ02000015">
    <property type="protein sequence ID" value="TLD99968.1"/>
    <property type="molecule type" value="Genomic_DNA"/>
</dbReference>
<dbReference type="SUPFAM" id="SSF51391">
    <property type="entry name" value="Thiamin phosphate synthase"/>
    <property type="match status" value="1"/>
</dbReference>
<comment type="caution">
    <text evidence="4">The sequence shown here is derived from an EMBL/GenBank/DDBJ whole genome shotgun (WGS) entry which is preliminary data.</text>
</comment>
<evidence type="ECO:0000256" key="1">
    <source>
        <dbReference type="ARBA" id="ARBA00004948"/>
    </source>
</evidence>
<sequence>MQTTSFITLLVTPSLSRGYIDTLALHLPKLGVDWIMYRSQSDAFLPHFVQTLTPFHKTLLLNLPFTSLPHILESSLQFGGVHLKSHLLDYISPLKMAYDKQMDAKKLIGYSAHNVDEVIYALELGADYCTLSPICATPNKGKALGLEVFEHIPYALRSRVIALGGMTKDLIPYLQNLGVGGFAGIRCFGIAL</sequence>
<feature type="domain" description="Thiamine phosphate synthase/TenI" evidence="3">
    <location>
        <begin position="76"/>
        <end position="186"/>
    </location>
</feature>
<dbReference type="Gene3D" id="3.20.20.70">
    <property type="entry name" value="Aldolase class I"/>
    <property type="match status" value="1"/>
</dbReference>
<protein>
    <submittedName>
        <fullName evidence="4">Thiamine phosphate synthase</fullName>
    </submittedName>
</protein>
<comment type="pathway">
    <text evidence="1">Cofactor biosynthesis; thiamine diphosphate biosynthesis.</text>
</comment>
<dbReference type="InterPro" id="IPR013785">
    <property type="entry name" value="Aldolase_TIM"/>
</dbReference>
<dbReference type="InterPro" id="IPR036206">
    <property type="entry name" value="ThiamineP_synth_sf"/>
</dbReference>
<name>A0A4U8TK50_9HELI</name>
<gene>
    <name evidence="4" type="ORF">LS65_008705</name>
</gene>
<dbReference type="Proteomes" id="UP000029707">
    <property type="component" value="Unassembled WGS sequence"/>
</dbReference>
<evidence type="ECO:0000313" key="4">
    <source>
        <dbReference type="EMBL" id="TLD99968.1"/>
    </source>
</evidence>
<keyword evidence="5" id="KW-1185">Reference proteome</keyword>
<dbReference type="RefSeq" id="WP_034361551.1">
    <property type="nucleotide sequence ID" value="NZ_CAJUDB010000002.1"/>
</dbReference>
<dbReference type="OrthoDB" id="5347413at2"/>
<dbReference type="CDD" id="cd00564">
    <property type="entry name" value="TMP_TenI"/>
    <property type="match status" value="1"/>
</dbReference>
<dbReference type="GO" id="GO:0009228">
    <property type="term" value="P:thiamine biosynthetic process"/>
    <property type="evidence" value="ECO:0007669"/>
    <property type="project" value="UniProtKB-KW"/>
</dbReference>